<gene>
    <name evidence="15" type="ORF">CBOVIS_LOCUS4164</name>
</gene>
<comment type="caution">
    <text evidence="15">The sequence shown here is derived from an EMBL/GenBank/DDBJ whole genome shotgun (WGS) entry which is preliminary data.</text>
</comment>
<dbReference type="PANTHER" id="PTHR45727:SF2">
    <property type="entry name" value="NPC INTRACELLULAR CHOLESTEROL TRANSPORTER 1"/>
    <property type="match status" value="1"/>
</dbReference>
<evidence type="ECO:0000256" key="12">
    <source>
        <dbReference type="SAM" id="Phobius"/>
    </source>
</evidence>
<keyword evidence="5 13" id="KW-0732">Signal</keyword>
<feature type="transmembrane region" description="Helical" evidence="12">
    <location>
        <begin position="690"/>
        <end position="709"/>
    </location>
</feature>
<feature type="transmembrane region" description="Helical" evidence="12">
    <location>
        <begin position="622"/>
        <end position="645"/>
    </location>
</feature>
<dbReference type="Pfam" id="PF12349">
    <property type="entry name" value="Sterol-sensing"/>
    <property type="match status" value="1"/>
</dbReference>
<evidence type="ECO:0000313" key="15">
    <source>
        <dbReference type="EMBL" id="CAB3401414.1"/>
    </source>
</evidence>
<feature type="transmembrane region" description="Helical" evidence="12">
    <location>
        <begin position="1096"/>
        <end position="1114"/>
    </location>
</feature>
<dbReference type="InterPro" id="IPR053956">
    <property type="entry name" value="NPC1_MLD"/>
</dbReference>
<dbReference type="GO" id="GO:0015918">
    <property type="term" value="P:sterol transport"/>
    <property type="evidence" value="ECO:0007669"/>
    <property type="project" value="TreeGrafter"/>
</dbReference>
<feature type="transmembrane region" description="Helical" evidence="12">
    <location>
        <begin position="294"/>
        <end position="316"/>
    </location>
</feature>
<protein>
    <recommendedName>
        <fullName evidence="14">SSD domain-containing protein</fullName>
    </recommendedName>
</protein>
<feature type="transmembrane region" description="Helical" evidence="12">
    <location>
        <begin position="772"/>
        <end position="793"/>
    </location>
</feature>
<organism evidence="15 16">
    <name type="scientific">Caenorhabditis bovis</name>
    <dbReference type="NCBI Taxonomy" id="2654633"/>
    <lineage>
        <taxon>Eukaryota</taxon>
        <taxon>Metazoa</taxon>
        <taxon>Ecdysozoa</taxon>
        <taxon>Nematoda</taxon>
        <taxon>Chromadorea</taxon>
        <taxon>Rhabditida</taxon>
        <taxon>Rhabditina</taxon>
        <taxon>Rhabditomorpha</taxon>
        <taxon>Rhabditoidea</taxon>
        <taxon>Rhabditidae</taxon>
        <taxon>Peloderinae</taxon>
        <taxon>Caenorhabditis</taxon>
    </lineage>
</organism>
<evidence type="ECO:0000256" key="6">
    <source>
        <dbReference type="ARBA" id="ARBA00022989"/>
    </source>
</evidence>
<dbReference type="GO" id="GO:0005886">
    <property type="term" value="C:plasma membrane"/>
    <property type="evidence" value="ECO:0007669"/>
    <property type="project" value="TreeGrafter"/>
</dbReference>
<proteinExistence type="inferred from homology"/>
<sequence>MQQRLFLKMLVHIILLVYHMAPISSRCAMSGECDRHTNLAGTPHAYSVPQDPLDYVPALGYEQLFRYCPYLDGFSSLCCTPNQASELHTQLGVVKSIIGRCPSCFYNFARIWCDFVCSPNQSDFISMTHNVDHVDGRSCADVVRYNISREFAEAAFDACKDVRLSSDKALALMIGTRNITLANFYSFIGRRNINYGAVLQINFSLTDTDVRRVPISNDGQPILQFQPPPYLKCFEPAGPDEPACSVLDCKKNLNQSFFITAELGDVRLRLQIPLMFEFQLDLSSVGFNDLSIDWFLKAGASIFFIFIVLVFLKIVLRKTSVKKRKKKKKKKNAIGMNCDEPAVFDGFCRFFSSLVARFPKILMMIGGIIAIIACLGNIYFTRQLEISDAWSTNTSTTRLNRLAFERLFGKLMRYEQIIIKAFSRGTEAFYLSGGIFKDQIYRDMFDLIERIKNLKTKEHGVTLGDICYRPFGVSHDCVIMSPTNYFQNNLTKYETAQILNEDDDIDFFTTLPKWKHLENCISEPFMTNTSVGYTCFGSFGGPIEPKYVFSDIPASATSHYKYALANVAIITIPVVGNAEHAVEWEGAFIETMRAFNSSLVDVSFMAESSIGDELRREGINDIPVVIIACASVLTWLLVALGCGGTSTMTRLDLRSKCTLGFLTIFASVVSVWCTIGVFSFNNVHAADNVILVIFFVVTCVGINKIFLTVGKFQEQTIMSDDIIKNRLIHVMAEMIPVILTTSLISSLCFLLGTGAPFLPIDMPLVENLARHMSVAIIFDMIFYHLVILPIFYIDTMRSFKTNERRMTLLRDLTPGNDATEIGRIARLARLIRATIHWILRSPRFRRFLCGTYFLITAVSAWLAFQVEPSFDQSSTFSSSSYLSKYFSYLDHYGPTGPQVYFVVDGLLDWSNRTIQNRLCTLPGCSDYSIGNILAGFGDRNTSPLSGDVTNFIDNYLQFLYPDTRCCLVNETDGSYCMPGAIDCATCLIAKHPTSDEFHAHFHHFLNVVPSKLCPFGGLPDAPSISLDGDLIKGAYFMTFFNKLDLSNTTSMYRAMASANLVADKLQRILNVDGVRVFAYSSFFPYYEQFMTTGSTLISLLLIVLLVLLITVAIFHKAGICGCVISVVVLFGSFVHLILWMHLFGIGLNVLSINNIAMSLGIVVDIIIPVLHAFYNSRKTQSLDRAIEAVDIAGAAILSGIIATVLIGTGVLLFAGLPILKMYYCHQLLGISAVGTINGIIILPALLSETPNVAIAFEELSHSGVKLIDENSESSQQ</sequence>
<keyword evidence="10" id="KW-0325">Glycoprotein</keyword>
<dbReference type="Pfam" id="PF16414">
    <property type="entry name" value="NPC1_N"/>
    <property type="match status" value="1"/>
</dbReference>
<feature type="transmembrane region" description="Helical" evidence="12">
    <location>
        <begin position="1155"/>
        <end position="1174"/>
    </location>
</feature>
<keyword evidence="4 12" id="KW-0812">Transmembrane</keyword>
<accession>A0A8S1EPX2</accession>
<dbReference type="EMBL" id="CADEPM010000003">
    <property type="protein sequence ID" value="CAB3401414.1"/>
    <property type="molecule type" value="Genomic_DNA"/>
</dbReference>
<keyword evidence="9" id="KW-1015">Disulfide bond</keyword>
<feature type="transmembrane region" description="Helical" evidence="12">
    <location>
        <begin position="730"/>
        <end position="752"/>
    </location>
</feature>
<feature type="chain" id="PRO_5035889479" description="SSD domain-containing protein" evidence="13">
    <location>
        <begin position="26"/>
        <end position="1276"/>
    </location>
</feature>
<dbReference type="AlphaFoldDB" id="A0A8S1EPX2"/>
<dbReference type="OrthoDB" id="6510177at2759"/>
<evidence type="ECO:0000256" key="2">
    <source>
        <dbReference type="ARBA" id="ARBA00005585"/>
    </source>
</evidence>
<feature type="transmembrane region" description="Helical" evidence="12">
    <location>
        <begin position="1225"/>
        <end position="1246"/>
    </location>
</feature>
<dbReference type="Gene3D" id="1.20.1640.10">
    <property type="entry name" value="Multidrug efflux transporter AcrB transmembrane domain"/>
    <property type="match status" value="1"/>
</dbReference>
<dbReference type="GO" id="GO:0030299">
    <property type="term" value="P:intestinal cholesterol absorption"/>
    <property type="evidence" value="ECO:0007669"/>
    <property type="project" value="TreeGrafter"/>
</dbReference>
<evidence type="ECO:0000256" key="5">
    <source>
        <dbReference type="ARBA" id="ARBA00022729"/>
    </source>
</evidence>
<feature type="transmembrane region" description="Helical" evidence="12">
    <location>
        <begin position="1121"/>
        <end position="1143"/>
    </location>
</feature>
<evidence type="ECO:0000256" key="10">
    <source>
        <dbReference type="ARBA" id="ARBA00023180"/>
    </source>
</evidence>
<feature type="transmembrane region" description="Helical" evidence="12">
    <location>
        <begin position="657"/>
        <end position="678"/>
    </location>
</feature>
<evidence type="ECO:0000256" key="3">
    <source>
        <dbReference type="ARBA" id="ARBA00022448"/>
    </source>
</evidence>
<evidence type="ECO:0000256" key="11">
    <source>
        <dbReference type="ARBA" id="ARBA00034049"/>
    </source>
</evidence>
<keyword evidence="16" id="KW-1185">Reference proteome</keyword>
<evidence type="ECO:0000256" key="4">
    <source>
        <dbReference type="ARBA" id="ARBA00022692"/>
    </source>
</evidence>
<dbReference type="PANTHER" id="PTHR45727">
    <property type="entry name" value="NPC INTRACELLULAR CHOLESTEROL TRANSPORTER 1"/>
    <property type="match status" value="1"/>
</dbReference>
<evidence type="ECO:0000313" key="16">
    <source>
        <dbReference type="Proteomes" id="UP000494206"/>
    </source>
</evidence>
<evidence type="ECO:0000256" key="8">
    <source>
        <dbReference type="ARBA" id="ARBA00023136"/>
    </source>
</evidence>
<feature type="transmembrane region" description="Helical" evidence="12">
    <location>
        <begin position="361"/>
        <end position="380"/>
    </location>
</feature>
<dbReference type="Proteomes" id="UP000494206">
    <property type="component" value="Unassembled WGS sequence"/>
</dbReference>
<dbReference type="SUPFAM" id="SSF82866">
    <property type="entry name" value="Multidrug efflux transporter AcrB transmembrane domain"/>
    <property type="match status" value="2"/>
</dbReference>
<dbReference type="GO" id="GO:0015485">
    <property type="term" value="F:cholesterol binding"/>
    <property type="evidence" value="ECO:0007669"/>
    <property type="project" value="TreeGrafter"/>
</dbReference>
<keyword evidence="8 12" id="KW-0472">Membrane</keyword>
<comment type="similarity">
    <text evidence="2">Belongs to the patched family.</text>
</comment>
<dbReference type="InterPro" id="IPR000731">
    <property type="entry name" value="SSD"/>
</dbReference>
<keyword evidence="3" id="KW-0813">Transport</keyword>
<comment type="subcellular location">
    <subcellularLocation>
        <location evidence="1">Membrane</location>
        <topology evidence="1">Multi-pass membrane protein</topology>
    </subcellularLocation>
</comment>
<dbReference type="InterPro" id="IPR032190">
    <property type="entry name" value="NPC1_N"/>
</dbReference>
<evidence type="ECO:0000259" key="14">
    <source>
        <dbReference type="PROSITE" id="PS50156"/>
    </source>
</evidence>
<dbReference type="InterPro" id="IPR053958">
    <property type="entry name" value="HMGCR/SNAP/NPC1-like_SSD"/>
</dbReference>
<evidence type="ECO:0000256" key="7">
    <source>
        <dbReference type="ARBA" id="ARBA00023055"/>
    </source>
</evidence>
<dbReference type="PROSITE" id="PS50156">
    <property type="entry name" value="SSD"/>
    <property type="match status" value="1"/>
</dbReference>
<evidence type="ECO:0000256" key="9">
    <source>
        <dbReference type="ARBA" id="ARBA00023157"/>
    </source>
</evidence>
<reference evidence="15 16" key="1">
    <citation type="submission" date="2020-04" db="EMBL/GenBank/DDBJ databases">
        <authorList>
            <person name="Laetsch R D."/>
            <person name="Stevens L."/>
            <person name="Kumar S."/>
            <person name="Blaxter L. M."/>
        </authorList>
    </citation>
    <scope>NUCLEOTIDE SEQUENCE [LARGE SCALE GENOMIC DNA]</scope>
</reference>
<name>A0A8S1EPX2_9PELO</name>
<comment type="catalytic activity">
    <reaction evidence="11">
        <text>cholesterol(in) = cholesterol(out)</text>
        <dbReference type="Rhea" id="RHEA:39747"/>
        <dbReference type="ChEBI" id="CHEBI:16113"/>
    </reaction>
</comment>
<dbReference type="GO" id="GO:0042632">
    <property type="term" value="P:cholesterol homeostasis"/>
    <property type="evidence" value="ECO:0007669"/>
    <property type="project" value="TreeGrafter"/>
</dbReference>
<keyword evidence="6 12" id="KW-1133">Transmembrane helix</keyword>
<dbReference type="Pfam" id="PF22314">
    <property type="entry name" value="NPC1_MLD"/>
    <property type="match status" value="1"/>
</dbReference>
<feature type="domain" description="SSD" evidence="14">
    <location>
        <begin position="623"/>
        <end position="793"/>
    </location>
</feature>
<feature type="transmembrane region" description="Helical" evidence="12">
    <location>
        <begin position="847"/>
        <end position="864"/>
    </location>
</feature>
<keyword evidence="7" id="KW-0445">Lipid transport</keyword>
<evidence type="ECO:0000256" key="1">
    <source>
        <dbReference type="ARBA" id="ARBA00004141"/>
    </source>
</evidence>
<evidence type="ECO:0000256" key="13">
    <source>
        <dbReference type="SAM" id="SignalP"/>
    </source>
</evidence>
<feature type="transmembrane region" description="Helical" evidence="12">
    <location>
        <begin position="1195"/>
        <end position="1219"/>
    </location>
</feature>
<feature type="signal peptide" evidence="13">
    <location>
        <begin position="1"/>
        <end position="25"/>
    </location>
</feature>